<reference evidence="6" key="1">
    <citation type="submission" date="2016-04" db="EMBL/GenBank/DDBJ databases">
        <authorList>
            <person name="Evans L.H."/>
            <person name="Alamgir A."/>
            <person name="Owens N."/>
            <person name="Weber N.D."/>
            <person name="Virtaneva K."/>
            <person name="Barbian K."/>
            <person name="Babar A."/>
            <person name="Rosenke K."/>
        </authorList>
    </citation>
    <scope>NUCLEOTIDE SEQUENCE</scope>
    <source>
        <strain evidence="6">86</strain>
    </source>
</reference>
<sequence>MKDTFSTYHPAVSFTYFALVLVFSMWFMHPMALAISVAGSFAWSVYLGGRKALRFNLLAMLPMMLLTALINPAFNHEGSTILAYLPSGNPLTQESILYGVAASAMFVAALCWFSCYNKVMTSDKFVYLFGRIIPALSLVISMVLRFVPKFIEQLKVVSAAQRCIGRDVSNGAALRRARHGIRILSIMLTWSLENAIDTADSMKSRGYGLKGRSAFSIYRFDDRDRAALVWICALGAFILAMWLAGGFSCRYFPTVQMAPWDAWSVSGGLAYLLLCTTPLIIDCWEDRKWKQLRSGI</sequence>
<name>A0A212KJ63_9FIRM</name>
<organism evidence="6">
    <name type="scientific">uncultured Eubacteriales bacterium</name>
    <dbReference type="NCBI Taxonomy" id="172733"/>
    <lineage>
        <taxon>Bacteria</taxon>
        <taxon>Bacillati</taxon>
        <taxon>Bacillota</taxon>
        <taxon>Clostridia</taxon>
        <taxon>Eubacteriales</taxon>
        <taxon>environmental samples</taxon>
    </lineage>
</organism>
<dbReference type="GO" id="GO:0005886">
    <property type="term" value="C:plasma membrane"/>
    <property type="evidence" value="ECO:0007669"/>
    <property type="project" value="UniProtKB-ARBA"/>
</dbReference>
<keyword evidence="2 5" id="KW-0812">Transmembrane</keyword>
<feature type="transmembrane region" description="Helical" evidence="5">
    <location>
        <begin position="125"/>
        <end position="147"/>
    </location>
</feature>
<evidence type="ECO:0000256" key="3">
    <source>
        <dbReference type="ARBA" id="ARBA00022989"/>
    </source>
</evidence>
<dbReference type="InterPro" id="IPR003339">
    <property type="entry name" value="ABC/ECF_trnsptr_transmembrane"/>
</dbReference>
<dbReference type="EMBL" id="FLUN01000001">
    <property type="protein sequence ID" value="SBW11753.1"/>
    <property type="molecule type" value="Genomic_DNA"/>
</dbReference>
<feature type="transmembrane region" description="Helical" evidence="5">
    <location>
        <begin position="95"/>
        <end position="113"/>
    </location>
</feature>
<feature type="transmembrane region" description="Helical" evidence="5">
    <location>
        <begin position="226"/>
        <end position="245"/>
    </location>
</feature>
<feature type="transmembrane region" description="Helical" evidence="5">
    <location>
        <begin position="16"/>
        <end position="43"/>
    </location>
</feature>
<feature type="transmembrane region" description="Helical" evidence="5">
    <location>
        <begin position="55"/>
        <end position="75"/>
    </location>
</feature>
<keyword evidence="4 5" id="KW-0472">Membrane</keyword>
<keyword evidence="3 5" id="KW-1133">Transmembrane helix</keyword>
<evidence type="ECO:0000256" key="2">
    <source>
        <dbReference type="ARBA" id="ARBA00022692"/>
    </source>
</evidence>
<accession>A0A212KJ63</accession>
<protein>
    <recommendedName>
        <fullName evidence="7">Energy-coupling factor transporter transmembrane protein EcfT</fullName>
    </recommendedName>
</protein>
<evidence type="ECO:0000313" key="6">
    <source>
        <dbReference type="EMBL" id="SBW11753.1"/>
    </source>
</evidence>
<gene>
    <name evidence="6" type="ORF">KL86CLO1_13378</name>
</gene>
<evidence type="ECO:0000256" key="5">
    <source>
        <dbReference type="SAM" id="Phobius"/>
    </source>
</evidence>
<evidence type="ECO:0008006" key="7">
    <source>
        <dbReference type="Google" id="ProtNLM"/>
    </source>
</evidence>
<feature type="transmembrane region" description="Helical" evidence="5">
    <location>
        <begin position="265"/>
        <end position="284"/>
    </location>
</feature>
<evidence type="ECO:0000256" key="1">
    <source>
        <dbReference type="ARBA" id="ARBA00004141"/>
    </source>
</evidence>
<dbReference type="CDD" id="cd16914">
    <property type="entry name" value="EcfT"/>
    <property type="match status" value="1"/>
</dbReference>
<dbReference type="Pfam" id="PF02361">
    <property type="entry name" value="CbiQ"/>
    <property type="match status" value="1"/>
</dbReference>
<comment type="subcellular location">
    <subcellularLocation>
        <location evidence="1">Membrane</location>
        <topology evidence="1">Multi-pass membrane protein</topology>
    </subcellularLocation>
</comment>
<dbReference type="AlphaFoldDB" id="A0A212KJ63"/>
<evidence type="ECO:0000256" key="4">
    <source>
        <dbReference type="ARBA" id="ARBA00023136"/>
    </source>
</evidence>
<proteinExistence type="predicted"/>